<protein>
    <recommendedName>
        <fullName evidence="2">NACHT domain-containing protein</fullName>
    </recommendedName>
</protein>
<reference evidence="3" key="1">
    <citation type="submission" date="2023-03" db="EMBL/GenBank/DDBJ databases">
        <title>Massive genome expansion in bonnet fungi (Mycena s.s.) driven by repeated elements and novel gene families across ecological guilds.</title>
        <authorList>
            <consortium name="Lawrence Berkeley National Laboratory"/>
            <person name="Harder C.B."/>
            <person name="Miyauchi S."/>
            <person name="Viragh M."/>
            <person name="Kuo A."/>
            <person name="Thoen E."/>
            <person name="Andreopoulos B."/>
            <person name="Lu D."/>
            <person name="Skrede I."/>
            <person name="Drula E."/>
            <person name="Henrissat B."/>
            <person name="Morin E."/>
            <person name="Kohler A."/>
            <person name="Barry K."/>
            <person name="LaButti K."/>
            <person name="Morin E."/>
            <person name="Salamov A."/>
            <person name="Lipzen A."/>
            <person name="Mereny Z."/>
            <person name="Hegedus B."/>
            <person name="Baldrian P."/>
            <person name="Stursova M."/>
            <person name="Weitz H."/>
            <person name="Taylor A."/>
            <person name="Grigoriev I.V."/>
            <person name="Nagy L.G."/>
            <person name="Martin F."/>
            <person name="Kauserud H."/>
        </authorList>
    </citation>
    <scope>NUCLEOTIDE SEQUENCE</scope>
    <source>
        <strain evidence="3">CBHHK200</strain>
    </source>
</reference>
<dbReference type="Pfam" id="PF24883">
    <property type="entry name" value="NPHP3_N"/>
    <property type="match status" value="1"/>
</dbReference>
<dbReference type="AlphaFoldDB" id="A0AAD6S7P4"/>
<dbReference type="InterPro" id="IPR059179">
    <property type="entry name" value="MLKL-like_MCAfunc"/>
</dbReference>
<dbReference type="PANTHER" id="PTHR10039">
    <property type="entry name" value="AMELOGENIN"/>
    <property type="match status" value="1"/>
</dbReference>
<keyword evidence="4" id="KW-1185">Reference proteome</keyword>
<dbReference type="PROSITE" id="PS50837">
    <property type="entry name" value="NACHT"/>
    <property type="match status" value="1"/>
</dbReference>
<evidence type="ECO:0000256" key="1">
    <source>
        <dbReference type="ARBA" id="ARBA00022737"/>
    </source>
</evidence>
<dbReference type="CDD" id="cd21037">
    <property type="entry name" value="MLKL_NTD"/>
    <property type="match status" value="1"/>
</dbReference>
<keyword evidence="1" id="KW-0677">Repeat</keyword>
<dbReference type="InterPro" id="IPR027417">
    <property type="entry name" value="P-loop_NTPase"/>
</dbReference>
<evidence type="ECO:0000313" key="4">
    <source>
        <dbReference type="Proteomes" id="UP001218188"/>
    </source>
</evidence>
<dbReference type="Gene3D" id="3.40.50.300">
    <property type="entry name" value="P-loop containing nucleotide triphosphate hydrolases"/>
    <property type="match status" value="1"/>
</dbReference>
<evidence type="ECO:0000259" key="2">
    <source>
        <dbReference type="PROSITE" id="PS50837"/>
    </source>
</evidence>
<gene>
    <name evidence="3" type="ORF">C8F04DRAFT_1194508</name>
</gene>
<dbReference type="PANTHER" id="PTHR10039:SF17">
    <property type="entry name" value="FUNGAL STAND N-TERMINAL GOODBYE DOMAIN-CONTAINING PROTEIN-RELATED"/>
    <property type="match status" value="1"/>
</dbReference>
<feature type="domain" description="NACHT" evidence="2">
    <location>
        <begin position="282"/>
        <end position="429"/>
    </location>
</feature>
<evidence type="ECO:0000313" key="3">
    <source>
        <dbReference type="EMBL" id="KAJ7022395.1"/>
    </source>
</evidence>
<dbReference type="InterPro" id="IPR056884">
    <property type="entry name" value="NPHP3-like_N"/>
</dbReference>
<accession>A0AAD6S7P4</accession>
<dbReference type="InterPro" id="IPR007111">
    <property type="entry name" value="NACHT_NTPase"/>
</dbReference>
<name>A0AAD6S7P4_9AGAR</name>
<proteinExistence type="predicted"/>
<dbReference type="Proteomes" id="UP001218188">
    <property type="component" value="Unassembled WGS sequence"/>
</dbReference>
<dbReference type="EMBL" id="JARJCM010000210">
    <property type="protein sequence ID" value="KAJ7022395.1"/>
    <property type="molecule type" value="Genomic_DNA"/>
</dbReference>
<sequence>MSWRDFDLPLLFPTHYRPSRTRSAGMLKMLLCLCGRKPSVAGGPAHPLRGLESTQNHVALQELIPFATETHGIALSPHGNPPSNPNPSPVPEYIRTLKTGLVLLAKKTEPFLDGTPFKIPISVLNTFLDLAGTISDNKSAVEAQLQQLARTVDVINKAMDATTSGDAKERAWKFSEILAAEMREFEALQRRPRLAKIFQSEEDTKTIEASLKRINGHLQIFQLEVMTSIERLEFTNHMEAAASDASHDAGERFPPPRCHPETRTDILAQLYDWALEDDLTSRIIWLHGPAGAGKSAVAQTLCQNLEAEGRLGASFFFKRGHSSRGHATKLFPTIAYHLANVLPEFKTAVLMSLENDPAVFDKSLSKLFERLVMAPLRGLVPTMTMTIIVDGLDECEGENVQQEIIELIGKAAADSPFPLCFLIASRPESHISQVFQQSFFNDLHRKFNIHKSFDDIRIYLDSEFARIHRDHATMVDVAGPWPSQKHVEHLVDKSSGYFIYAATVVKFIDDQDFRPTERLEIIMGIAEPENESPFSVLDQLYAQILEAVPGRHQLLRILSVLAADFSLPLPRIEQLLRMKTGDVQLALRRACSVVDVPSNSHDMLTTHHASFLDFLNDQTRSHHFFTGIGSVHHQSLIADTLKACSYSNDDSSINVIGHVAWDLHKDLQVVTSAQPSPEIFDLLRRVNPDFIFRPFVGYNTQLHHTWKLLDLIGMLKAQPLPPKDLVQLWEDYHFMRLCDVIWCQATKEKTRDEGESHHVMTQTLSPELIRILHSYPLLYDINRHQFPALDEIRHVLDLSWDELRTIICPLRESVGDNKRELERLFLSVSHRMCIHQLHVGPDLRDLASDAMRLMMKLTTHQLPKVFQSCPPHHDLMQILREAEGASAISDHERPYNKTNVHNTCEWLKTFPEPCKDLIARIENLLPRSEGLREEEDEDPEEVWVAWKEWTGW</sequence>
<organism evidence="3 4">
    <name type="scientific">Mycena alexandri</name>
    <dbReference type="NCBI Taxonomy" id="1745969"/>
    <lineage>
        <taxon>Eukaryota</taxon>
        <taxon>Fungi</taxon>
        <taxon>Dikarya</taxon>
        <taxon>Basidiomycota</taxon>
        <taxon>Agaricomycotina</taxon>
        <taxon>Agaricomycetes</taxon>
        <taxon>Agaricomycetidae</taxon>
        <taxon>Agaricales</taxon>
        <taxon>Marasmiineae</taxon>
        <taxon>Mycenaceae</taxon>
        <taxon>Mycena</taxon>
    </lineage>
</organism>
<dbReference type="SUPFAM" id="SSF52540">
    <property type="entry name" value="P-loop containing nucleoside triphosphate hydrolases"/>
    <property type="match status" value="1"/>
</dbReference>
<comment type="caution">
    <text evidence="3">The sequence shown here is derived from an EMBL/GenBank/DDBJ whole genome shotgun (WGS) entry which is preliminary data.</text>
</comment>